<sequence>MNMFSSIRLNQVRAAPATMMIRIWLFTALAMGLTIVVAWLALLSGVVNVENHPGIFMCNLILIFLISFWLDLRWDKFSTLLASLIGLVLIVLVGTALSAFFSILAIATVFGILVAIFVLSATLSLLLGWNPGSRWLILLMAVSGVLLAVIINSLMESTFSVWAMSILAALAWPSAVLFKLDVLSELSRKLYAGEFSTLPRCMVLGGVIIYLSVLSQFCQLLMFLLEVLFRTGMGMLGW</sequence>
<organism evidence="2 3">
    <name type="scientific">Pseudocitrobacter cyperus</name>
    <dbReference type="NCBI Taxonomy" id="3112843"/>
    <lineage>
        <taxon>Bacteria</taxon>
        <taxon>Pseudomonadati</taxon>
        <taxon>Pseudomonadota</taxon>
        <taxon>Gammaproteobacteria</taxon>
        <taxon>Enterobacterales</taxon>
        <taxon>Enterobacteriaceae</taxon>
        <taxon>Pseudocitrobacter</taxon>
    </lineage>
</organism>
<protein>
    <submittedName>
        <fullName evidence="2">Uncharacterized protein</fullName>
    </submittedName>
</protein>
<feature type="transmembrane region" description="Helical" evidence="1">
    <location>
        <begin position="161"/>
        <end position="180"/>
    </location>
</feature>
<keyword evidence="1" id="KW-1133">Transmembrane helix</keyword>
<name>A0ABV0HG26_9ENTR</name>
<feature type="transmembrane region" description="Helical" evidence="1">
    <location>
        <begin position="201"/>
        <end position="225"/>
    </location>
</feature>
<keyword evidence="1" id="KW-0472">Membrane</keyword>
<feature type="transmembrane region" description="Helical" evidence="1">
    <location>
        <begin position="103"/>
        <end position="128"/>
    </location>
</feature>
<reference evidence="2 3" key="1">
    <citation type="submission" date="2024-01" db="EMBL/GenBank/DDBJ databases">
        <title>Pseudocitrobacter sp. Endophytic strain Cyp-38L.</title>
        <authorList>
            <person name="Amer M.A."/>
            <person name="Hamed S.M."/>
        </authorList>
    </citation>
    <scope>NUCLEOTIDE SEQUENCE [LARGE SCALE GENOMIC DNA]</scope>
    <source>
        <strain evidence="2 3">Cyp38S</strain>
    </source>
</reference>
<accession>A0ABV0HG26</accession>
<evidence type="ECO:0000313" key="3">
    <source>
        <dbReference type="Proteomes" id="UP001444146"/>
    </source>
</evidence>
<feature type="transmembrane region" description="Helical" evidence="1">
    <location>
        <begin position="135"/>
        <end position="155"/>
    </location>
</feature>
<keyword evidence="1" id="KW-0812">Transmembrane</keyword>
<dbReference type="Proteomes" id="UP001444146">
    <property type="component" value="Unassembled WGS sequence"/>
</dbReference>
<feature type="transmembrane region" description="Helical" evidence="1">
    <location>
        <begin position="21"/>
        <end position="42"/>
    </location>
</feature>
<proteinExistence type="predicted"/>
<gene>
    <name evidence="2" type="ORF">VSR74_06260</name>
</gene>
<feature type="transmembrane region" description="Helical" evidence="1">
    <location>
        <begin position="79"/>
        <end position="97"/>
    </location>
</feature>
<evidence type="ECO:0000256" key="1">
    <source>
        <dbReference type="SAM" id="Phobius"/>
    </source>
</evidence>
<comment type="caution">
    <text evidence="2">The sequence shown here is derived from an EMBL/GenBank/DDBJ whole genome shotgun (WGS) entry which is preliminary data.</text>
</comment>
<dbReference type="RefSeq" id="WP_347793896.1">
    <property type="nucleotide sequence ID" value="NZ_JAYMYY010000001.1"/>
</dbReference>
<evidence type="ECO:0000313" key="2">
    <source>
        <dbReference type="EMBL" id="MEO3989429.1"/>
    </source>
</evidence>
<feature type="transmembrane region" description="Helical" evidence="1">
    <location>
        <begin position="54"/>
        <end position="72"/>
    </location>
</feature>
<dbReference type="EMBL" id="JAYMYY010000001">
    <property type="protein sequence ID" value="MEO3989429.1"/>
    <property type="molecule type" value="Genomic_DNA"/>
</dbReference>
<keyword evidence="3" id="KW-1185">Reference proteome</keyword>